<keyword evidence="2 7" id="KW-0479">Metal-binding</keyword>
<dbReference type="InParanoid" id="A0A0J6X029"/>
<dbReference type="FunCoup" id="A0A0J6X029">
    <property type="interactions" value="218"/>
</dbReference>
<evidence type="ECO:0000259" key="9">
    <source>
        <dbReference type="Pfam" id="PF26540"/>
    </source>
</evidence>
<evidence type="ECO:0000256" key="7">
    <source>
        <dbReference type="HAMAP-Rule" id="MF_00159"/>
    </source>
</evidence>
<comment type="pathway">
    <text evidence="7">Isoprenoid biosynthesis; isopentenyl diphosphate biosynthesis via DXP pathway; isopentenyl diphosphate from 1-deoxy-D-xylulose 5-phosphate: step 5/6.</text>
</comment>
<dbReference type="RefSeq" id="WP_048512838.1">
    <property type="nucleotide sequence ID" value="NZ_FUXD01000003.1"/>
</dbReference>
<protein>
    <recommendedName>
        <fullName evidence="7">4-hydroxy-3-methylbut-2-en-1-yl diphosphate synthase (flavodoxin)</fullName>
        <ecNumber evidence="7">1.17.7.3</ecNumber>
    </recommendedName>
    <alternativeName>
        <fullName evidence="7">1-hydroxy-2-methyl-2-(E)-butenyl 4-diphosphate synthase</fullName>
    </alternativeName>
</protein>
<keyword evidence="5 7" id="KW-0411">Iron-sulfur</keyword>
<dbReference type="GO" id="GO:0005506">
    <property type="term" value="F:iron ion binding"/>
    <property type="evidence" value="ECO:0007669"/>
    <property type="project" value="InterPro"/>
</dbReference>
<reference evidence="10 11" key="1">
    <citation type="submission" date="2015-06" db="EMBL/GenBank/DDBJ databases">
        <title>Draft genome sequence of beer spoilage bacterium Megasphaera cerevisiae type strain 20462.</title>
        <authorList>
            <person name="Kutumbaka K."/>
            <person name="Pasmowitz J."/>
            <person name="Mategko J."/>
            <person name="Reyes D."/>
            <person name="Friedrich A."/>
            <person name="Han S."/>
            <person name="Martens-Habbena W."/>
            <person name="Neal-McKinney J."/>
            <person name="Janagama H.K."/>
            <person name="Nadala C."/>
            <person name="Samadpour M."/>
        </authorList>
    </citation>
    <scope>NUCLEOTIDE SEQUENCE [LARGE SCALE GENOMIC DNA]</scope>
    <source>
        <strain evidence="10 11">DSM 20462</strain>
    </source>
</reference>
<gene>
    <name evidence="7" type="primary">ispG</name>
    <name evidence="10" type="ORF">AB840_00390</name>
</gene>
<dbReference type="STRING" id="39029.BSR42_02500"/>
<feature type="binding site" evidence="7">
    <location>
        <position position="268"/>
    </location>
    <ligand>
        <name>[4Fe-4S] cluster</name>
        <dbReference type="ChEBI" id="CHEBI:49883"/>
    </ligand>
</feature>
<accession>A0A0J6X029</accession>
<comment type="function">
    <text evidence="7">Converts 2C-methyl-D-erythritol 2,4-cyclodiphosphate (ME-2,4cPP) into 1-hydroxy-2-methyl-2-(E)-butenyl 4-diphosphate.</text>
</comment>
<keyword evidence="4 7" id="KW-0408">Iron</keyword>
<dbReference type="OrthoDB" id="9803214at2"/>
<dbReference type="InterPro" id="IPR058578">
    <property type="entry name" value="IspG_TIM"/>
</dbReference>
<proteinExistence type="inferred from homology"/>
<dbReference type="PANTHER" id="PTHR30454">
    <property type="entry name" value="4-HYDROXY-3-METHYLBUT-2-EN-1-YL DIPHOSPHATE SYNTHASE"/>
    <property type="match status" value="1"/>
</dbReference>
<dbReference type="Gene3D" id="3.20.20.20">
    <property type="entry name" value="Dihydropteroate synthase-like"/>
    <property type="match status" value="1"/>
</dbReference>
<feature type="binding site" evidence="7">
    <location>
        <position position="265"/>
    </location>
    <ligand>
        <name>[4Fe-4S] cluster</name>
        <dbReference type="ChEBI" id="CHEBI:49883"/>
    </ligand>
</feature>
<dbReference type="InterPro" id="IPR036849">
    <property type="entry name" value="Enolase-like_C_sf"/>
</dbReference>
<organism evidence="10 11">
    <name type="scientific">Megasphaera cerevisiae DSM 20462</name>
    <dbReference type="NCBI Taxonomy" id="1122219"/>
    <lineage>
        <taxon>Bacteria</taxon>
        <taxon>Bacillati</taxon>
        <taxon>Bacillota</taxon>
        <taxon>Negativicutes</taxon>
        <taxon>Veillonellales</taxon>
        <taxon>Veillonellaceae</taxon>
        <taxon>Megasphaera</taxon>
    </lineage>
</organism>
<dbReference type="Pfam" id="PF26540">
    <property type="entry name" value="GcpE_C"/>
    <property type="match status" value="1"/>
</dbReference>
<dbReference type="EC" id="1.17.7.3" evidence="7"/>
<dbReference type="EMBL" id="LEKT01000001">
    <property type="protein sequence ID" value="KMO87878.1"/>
    <property type="molecule type" value="Genomic_DNA"/>
</dbReference>
<dbReference type="InterPro" id="IPR045854">
    <property type="entry name" value="NO2/SO3_Rdtase_4Fe4S_sf"/>
</dbReference>
<dbReference type="NCBIfam" id="TIGR00612">
    <property type="entry name" value="ispG_gcpE"/>
    <property type="match status" value="1"/>
</dbReference>
<keyword evidence="6 7" id="KW-0414">Isoprene biosynthesis</keyword>
<dbReference type="InterPro" id="IPR004588">
    <property type="entry name" value="IspG_bac-typ"/>
</dbReference>
<dbReference type="SUPFAM" id="SSF51604">
    <property type="entry name" value="Enolase C-terminal domain-like"/>
    <property type="match status" value="1"/>
</dbReference>
<dbReference type="InterPro" id="IPR058579">
    <property type="entry name" value="IspG_C"/>
</dbReference>
<keyword evidence="3 7" id="KW-0560">Oxidoreductase</keyword>
<dbReference type="GO" id="GO:0051539">
    <property type="term" value="F:4 iron, 4 sulfur cluster binding"/>
    <property type="evidence" value="ECO:0007669"/>
    <property type="project" value="UniProtKB-UniRule"/>
</dbReference>
<dbReference type="GO" id="GO:0141197">
    <property type="term" value="F:4-hydroxy-3-methylbut-2-enyl-diphosphate synthase activity (flavodoxin)"/>
    <property type="evidence" value="ECO:0007669"/>
    <property type="project" value="UniProtKB-EC"/>
</dbReference>
<dbReference type="GO" id="GO:0046429">
    <property type="term" value="F:4-hydroxy-3-methylbut-2-en-1-yl diphosphate synthase activity (ferredoxin)"/>
    <property type="evidence" value="ECO:0007669"/>
    <property type="project" value="UniProtKB-UniRule"/>
</dbReference>
<dbReference type="GO" id="GO:0016114">
    <property type="term" value="P:terpenoid biosynthetic process"/>
    <property type="evidence" value="ECO:0007669"/>
    <property type="project" value="InterPro"/>
</dbReference>
<evidence type="ECO:0000313" key="11">
    <source>
        <dbReference type="Proteomes" id="UP000036503"/>
    </source>
</evidence>
<dbReference type="Proteomes" id="UP000036503">
    <property type="component" value="Unassembled WGS sequence"/>
</dbReference>
<feature type="domain" description="IspG C-terminal" evidence="9">
    <location>
        <begin position="262"/>
        <end position="349"/>
    </location>
</feature>
<dbReference type="AlphaFoldDB" id="A0A0J6X029"/>
<evidence type="ECO:0000313" key="10">
    <source>
        <dbReference type="EMBL" id="KMO87878.1"/>
    </source>
</evidence>
<sequence>MKRRKSLPVQVGKLGIGGTAPISIQTMSTIDPADEQAAIADTLRLASYGAELIRFAVPTMAAAKGLKAVTAASPVPIVADIHFDYRLALAAVDSGVDALRINPGNIGADDNVIKVIERVRLRNLPIRIGINSGSLPADILETYGGHPTASGMVEGALRHICILEKMNYRNMVISLKASEVPLMIEAYKTLAEKVPYALHLGVTEAGLVREGSIKSAVGIGTLLYEGIGDTIRVSLTEDPAEEIKAGQIILSSLGLRTFGPTLISCPTCGRTQVNLIELAQKVQKALSTINVPLKVAVMGCVVNGPGEAREADFGIAGGVGKGIIFSHGKVLKTVPEQQLVSSLLEEINKFIQKGS</sequence>
<dbReference type="HAMAP" id="MF_00159">
    <property type="entry name" value="IspG"/>
    <property type="match status" value="1"/>
</dbReference>
<dbReference type="InterPro" id="IPR016425">
    <property type="entry name" value="IspG_bac"/>
</dbReference>
<dbReference type="UniPathway" id="UPA00056">
    <property type="reaction ID" value="UER00096"/>
</dbReference>
<evidence type="ECO:0000256" key="2">
    <source>
        <dbReference type="ARBA" id="ARBA00022723"/>
    </source>
</evidence>
<keyword evidence="11" id="KW-1185">Reference proteome</keyword>
<evidence type="ECO:0000256" key="3">
    <source>
        <dbReference type="ARBA" id="ARBA00023002"/>
    </source>
</evidence>
<evidence type="ECO:0000256" key="5">
    <source>
        <dbReference type="ARBA" id="ARBA00023014"/>
    </source>
</evidence>
<dbReference type="Pfam" id="PF04551">
    <property type="entry name" value="GcpE"/>
    <property type="match status" value="1"/>
</dbReference>
<comment type="catalytic activity">
    <reaction evidence="7">
        <text>(2E)-4-hydroxy-3-methylbut-2-enyl diphosphate + oxidized [flavodoxin] + H2O + 2 H(+) = 2-C-methyl-D-erythritol 2,4-cyclic diphosphate + reduced [flavodoxin]</text>
        <dbReference type="Rhea" id="RHEA:43604"/>
        <dbReference type="Rhea" id="RHEA-COMP:10622"/>
        <dbReference type="Rhea" id="RHEA-COMP:10623"/>
        <dbReference type="ChEBI" id="CHEBI:15377"/>
        <dbReference type="ChEBI" id="CHEBI:15378"/>
        <dbReference type="ChEBI" id="CHEBI:57618"/>
        <dbReference type="ChEBI" id="CHEBI:58210"/>
        <dbReference type="ChEBI" id="CHEBI:58483"/>
        <dbReference type="ChEBI" id="CHEBI:128753"/>
        <dbReference type="EC" id="1.17.7.3"/>
    </reaction>
</comment>
<dbReference type="PATRIC" id="fig|1122219.3.peg.83"/>
<keyword evidence="1 7" id="KW-0004">4Fe-4S</keyword>
<dbReference type="Gene3D" id="3.30.413.10">
    <property type="entry name" value="Sulfite Reductase Hemoprotein, domain 1"/>
    <property type="match status" value="1"/>
</dbReference>
<feature type="domain" description="IspG TIM-barrel" evidence="8">
    <location>
        <begin position="8"/>
        <end position="246"/>
    </location>
</feature>
<dbReference type="NCBIfam" id="NF001540">
    <property type="entry name" value="PRK00366.1"/>
    <property type="match status" value="1"/>
</dbReference>
<evidence type="ECO:0000256" key="6">
    <source>
        <dbReference type="ARBA" id="ARBA00023229"/>
    </source>
</evidence>
<dbReference type="InterPro" id="IPR011005">
    <property type="entry name" value="Dihydropteroate_synth-like_sf"/>
</dbReference>
<dbReference type="GO" id="GO:0019288">
    <property type="term" value="P:isopentenyl diphosphate biosynthetic process, methylerythritol 4-phosphate pathway"/>
    <property type="evidence" value="ECO:0007669"/>
    <property type="project" value="UniProtKB-UniRule"/>
</dbReference>
<evidence type="ECO:0000259" key="8">
    <source>
        <dbReference type="Pfam" id="PF04551"/>
    </source>
</evidence>
<dbReference type="SUPFAM" id="SSF56014">
    <property type="entry name" value="Nitrite and sulphite reductase 4Fe-4S domain-like"/>
    <property type="match status" value="1"/>
</dbReference>
<evidence type="ECO:0000256" key="1">
    <source>
        <dbReference type="ARBA" id="ARBA00022485"/>
    </source>
</evidence>
<name>A0A0J6X029_9FIRM</name>
<comment type="similarity">
    <text evidence="7">Belongs to the IspG family.</text>
</comment>
<dbReference type="PIRSF" id="PIRSF004640">
    <property type="entry name" value="IspG"/>
    <property type="match status" value="1"/>
</dbReference>
<feature type="binding site" evidence="7">
    <location>
        <position position="300"/>
    </location>
    <ligand>
        <name>[4Fe-4S] cluster</name>
        <dbReference type="ChEBI" id="CHEBI:49883"/>
    </ligand>
</feature>
<feature type="binding site" evidence="7">
    <location>
        <position position="307"/>
    </location>
    <ligand>
        <name>[4Fe-4S] cluster</name>
        <dbReference type="ChEBI" id="CHEBI:49883"/>
    </ligand>
</feature>
<comment type="cofactor">
    <cofactor evidence="7">
        <name>[4Fe-4S] cluster</name>
        <dbReference type="ChEBI" id="CHEBI:49883"/>
    </cofactor>
    <text evidence="7">Binds 1 [4Fe-4S] cluster.</text>
</comment>
<dbReference type="PANTHER" id="PTHR30454:SF0">
    <property type="entry name" value="4-HYDROXY-3-METHYLBUT-2-EN-1-YL DIPHOSPHATE SYNTHASE (FERREDOXIN), CHLOROPLASTIC"/>
    <property type="match status" value="1"/>
</dbReference>
<evidence type="ECO:0000256" key="4">
    <source>
        <dbReference type="ARBA" id="ARBA00023004"/>
    </source>
</evidence>
<comment type="caution">
    <text evidence="10">The sequence shown here is derived from an EMBL/GenBank/DDBJ whole genome shotgun (WGS) entry which is preliminary data.</text>
</comment>